<accession>A0ABP0TP60</accession>
<dbReference type="EMBL" id="OZ019905">
    <property type="protein sequence ID" value="CAK9201504.1"/>
    <property type="molecule type" value="Genomic_DNA"/>
</dbReference>
<dbReference type="Proteomes" id="UP001497512">
    <property type="component" value="Chromosome 13"/>
</dbReference>
<gene>
    <name evidence="1" type="ORF">CSSPTR1EN2_LOCUS5940</name>
</gene>
<proteinExistence type="predicted"/>
<evidence type="ECO:0000313" key="2">
    <source>
        <dbReference type="Proteomes" id="UP001497512"/>
    </source>
</evidence>
<evidence type="ECO:0000313" key="1">
    <source>
        <dbReference type="EMBL" id="CAK9201504.1"/>
    </source>
</evidence>
<sequence length="180" mass="20411">MAAVEVNATSRSQEAIAAWYAAMESWVPLTPAASEAWQEIQVNFTLNNDSTFVSPWNIAEKLLRSWRVESLVDFQAWEEAGKEACRQNTVLKTLTAAFSEIDKVKERVLDLRISPPVKMGSGWEADMNFKLLNDFHSLLKTAESEAFAKGETLQKLFREAERVLPFFPSRYLISEICSDD</sequence>
<keyword evidence="2" id="KW-1185">Reference proteome</keyword>
<protein>
    <submittedName>
        <fullName evidence="1">Uncharacterized protein</fullName>
    </submittedName>
</protein>
<name>A0ABP0TP60_9BRYO</name>
<reference evidence="1" key="1">
    <citation type="submission" date="2024-02" db="EMBL/GenBank/DDBJ databases">
        <authorList>
            <consortium name="ELIXIR-Norway"/>
            <consortium name="Elixir Norway"/>
        </authorList>
    </citation>
    <scope>NUCLEOTIDE SEQUENCE</scope>
</reference>
<organism evidence="1 2">
    <name type="scientific">Sphagnum troendelagicum</name>
    <dbReference type="NCBI Taxonomy" id="128251"/>
    <lineage>
        <taxon>Eukaryota</taxon>
        <taxon>Viridiplantae</taxon>
        <taxon>Streptophyta</taxon>
        <taxon>Embryophyta</taxon>
        <taxon>Bryophyta</taxon>
        <taxon>Sphagnophytina</taxon>
        <taxon>Sphagnopsida</taxon>
        <taxon>Sphagnales</taxon>
        <taxon>Sphagnaceae</taxon>
        <taxon>Sphagnum</taxon>
    </lineage>
</organism>